<reference evidence="1" key="1">
    <citation type="submission" date="2022-03" db="EMBL/GenBank/DDBJ databases">
        <authorList>
            <person name="Brunel B."/>
        </authorList>
    </citation>
    <scope>NUCLEOTIDE SEQUENCE</scope>
    <source>
        <strain evidence="1">STM4922sample</strain>
    </source>
</reference>
<organism evidence="1 2">
    <name type="scientific">Mesorhizobium ventifaucium</name>
    <dbReference type="NCBI Taxonomy" id="666020"/>
    <lineage>
        <taxon>Bacteria</taxon>
        <taxon>Pseudomonadati</taxon>
        <taxon>Pseudomonadota</taxon>
        <taxon>Alphaproteobacteria</taxon>
        <taxon>Hyphomicrobiales</taxon>
        <taxon>Phyllobacteriaceae</taxon>
        <taxon>Mesorhizobium</taxon>
    </lineage>
</organism>
<gene>
    <name evidence="1" type="ORF">MES4922_190252</name>
</gene>
<dbReference type="EMBL" id="CAKXZS010000011">
    <property type="protein sequence ID" value="CAH2397517.1"/>
    <property type="molecule type" value="Genomic_DNA"/>
</dbReference>
<name>A0ABN8JKI6_9HYPH</name>
<accession>A0ABN8JKI6</accession>
<sequence>MRTTVHLSIELQRLMVGKIMMQHLAKVSLIERLATDGAELEMLCFVLGRRPVALALDPGCGVVGSISAHVDCPNCDTDGPTAAAG</sequence>
<comment type="caution">
    <text evidence="1">The sequence shown here is derived from an EMBL/GenBank/DDBJ whole genome shotgun (WGS) entry which is preliminary data.</text>
</comment>
<evidence type="ECO:0000313" key="1">
    <source>
        <dbReference type="EMBL" id="CAH2397517.1"/>
    </source>
</evidence>
<proteinExistence type="predicted"/>
<keyword evidence="2" id="KW-1185">Reference proteome</keyword>
<protein>
    <submittedName>
        <fullName evidence="1">Uncharacterized protein</fullName>
    </submittedName>
</protein>
<evidence type="ECO:0000313" key="2">
    <source>
        <dbReference type="Proteomes" id="UP001152604"/>
    </source>
</evidence>
<dbReference type="Proteomes" id="UP001152604">
    <property type="component" value="Unassembled WGS sequence"/>
</dbReference>